<feature type="compositionally biased region" description="Low complexity" evidence="1">
    <location>
        <begin position="96"/>
        <end position="106"/>
    </location>
</feature>
<feature type="compositionally biased region" description="Polar residues" evidence="1">
    <location>
        <begin position="895"/>
        <end position="911"/>
    </location>
</feature>
<feature type="region of interest" description="Disordered" evidence="1">
    <location>
        <begin position="83"/>
        <end position="106"/>
    </location>
</feature>
<feature type="region of interest" description="Disordered" evidence="1">
    <location>
        <begin position="123"/>
        <end position="146"/>
    </location>
</feature>
<feature type="compositionally biased region" description="Low complexity" evidence="1">
    <location>
        <begin position="953"/>
        <end position="963"/>
    </location>
</feature>
<sequence>MEGSNCGCPQRFVSLAPDGGVHHTGALKVTRQSAPVVSDNFSDLMPVTEPRHRRAGPDMIGLRIQDWGPFVVDPRACLRATPSALPDEARSRGVKSSAPAPCSPASQHLHAVRVSWLSRSVRRPDGHSRTVNPYQTDAQTSPGRPGMTMCTWPSRETSKSDGCLPGSRLSFEEAQDQDEQNAFQGNGSKSNCLAMVAHASGQRAPKETPMVLRSVLWGVVLALQGGAEPLLVLGGGKGLANASIISRFPAHKRRRAQNVEPTEGGKIGKRGIDAVERLCQMPCSAVLSIKPVASFQRWEDGGVKSEWLAPAGAARNPQGQTLVLRAAHEWQIADMRVPHSRECKRYAASSADGVWATSAGSVTMRRWLLAPQRSTPLLPDISRGLGIVAGDGDDGHPSHGPFALPCLLAHCPCADGNAGQWWMLICVCLQDPYVAEHRASEHRSNKTNSQSLRAFNSRVLEAIQLGRYTPNGELGGRSHTAEVEARVEDGSGWRWNPQIGVGLGSSHGDRHQPSRARAALGSRSGRQTRLISIRDSGIKDLMSGAVRSTEVTYLHGQLSPSQALQRAPDQDQCDGPPGRSAGPRSARCWDEWATRLRIWILEEHVRWQLRGGGRSRARRCGCGQAGGEKLTLRPTSPALERMEQAPFRAGEAGANASRLHAHGMHTVAPDASWGHGHGQGQGQGQVRGRERVCSRAGARSEGRPAGQSNFIHHDTSTTLGRGIPGEGDCTRNLFLSASCSFSCPVKTLHASYINSGTGSWARSPQRGWALDCKTDRHEQPTPSGAKLVRSAALRAVYQEELHRSTYDNRNPCSEAAKTPTRVVSVEDAKSGHAYRTCFVHPNLEAPSALLMGAMAPSRLPPGPWQEDDLLTGIECRIAAVPTPPFIARLFDRGGSQLQHGSTRAERSNIQPRSRRRQGVIYRVGAIACGRLNRWKAQIARRSSQVSRLDHPRPGSSMGPPRGMSEVDTETANKAGLGVPHSRAQNPVPRLCQSNATGPRGGTVLHKRSPVAHLSEKWVSRASDWAGPSLAIPPSRDQCFANLRRAPAATDARCARMGSPAGRCKSMLLVRMFRA</sequence>
<feature type="compositionally biased region" description="Gly residues" evidence="1">
    <location>
        <begin position="675"/>
        <end position="685"/>
    </location>
</feature>
<organism evidence="2 3">
    <name type="scientific">Purpureocillium lilacinum</name>
    <name type="common">Paecilomyces lilacinus</name>
    <dbReference type="NCBI Taxonomy" id="33203"/>
    <lineage>
        <taxon>Eukaryota</taxon>
        <taxon>Fungi</taxon>
        <taxon>Dikarya</taxon>
        <taxon>Ascomycota</taxon>
        <taxon>Pezizomycotina</taxon>
        <taxon>Sordariomycetes</taxon>
        <taxon>Hypocreomycetidae</taxon>
        <taxon>Hypocreales</taxon>
        <taxon>Ophiocordycipitaceae</taxon>
        <taxon>Purpureocillium</taxon>
    </lineage>
</organism>
<evidence type="ECO:0000313" key="3">
    <source>
        <dbReference type="Proteomes" id="UP000245956"/>
    </source>
</evidence>
<protein>
    <submittedName>
        <fullName evidence="2">Uncharacterized protein</fullName>
    </submittedName>
</protein>
<gene>
    <name evidence="2" type="ORF">PCL_12581</name>
</gene>
<dbReference type="Proteomes" id="UP000245956">
    <property type="component" value="Unassembled WGS sequence"/>
</dbReference>
<dbReference type="AlphaFoldDB" id="A0A2U3E9N4"/>
<dbReference type="EMBL" id="LCWV01000008">
    <property type="protein sequence ID" value="PWI71213.1"/>
    <property type="molecule type" value="Genomic_DNA"/>
</dbReference>
<feature type="region of interest" description="Disordered" evidence="1">
    <location>
        <begin position="498"/>
        <end position="523"/>
    </location>
</feature>
<feature type="compositionally biased region" description="Polar residues" evidence="1">
    <location>
        <begin position="129"/>
        <end position="142"/>
    </location>
</feature>
<name>A0A2U3E9N4_PURLI</name>
<feature type="region of interest" description="Disordered" evidence="1">
    <location>
        <begin position="667"/>
        <end position="719"/>
    </location>
</feature>
<accession>A0A2U3E9N4</accession>
<proteinExistence type="predicted"/>
<feature type="region of interest" description="Disordered" evidence="1">
    <location>
        <begin position="940"/>
        <end position="967"/>
    </location>
</feature>
<feature type="region of interest" description="Disordered" evidence="1">
    <location>
        <begin position="557"/>
        <end position="585"/>
    </location>
</feature>
<reference evidence="2 3" key="1">
    <citation type="journal article" date="2016" name="Front. Microbiol.">
        <title>Genome and transcriptome sequences reveal the specific parasitism of the nematophagous Purpureocillium lilacinum 36-1.</title>
        <authorList>
            <person name="Xie J."/>
            <person name="Li S."/>
            <person name="Mo C."/>
            <person name="Xiao X."/>
            <person name="Peng D."/>
            <person name="Wang G."/>
            <person name="Xiao Y."/>
        </authorList>
    </citation>
    <scope>NUCLEOTIDE SEQUENCE [LARGE SCALE GENOMIC DNA]</scope>
    <source>
        <strain evidence="2 3">36-1</strain>
    </source>
</reference>
<evidence type="ECO:0000256" key="1">
    <source>
        <dbReference type="SAM" id="MobiDB-lite"/>
    </source>
</evidence>
<evidence type="ECO:0000313" key="2">
    <source>
        <dbReference type="EMBL" id="PWI71213.1"/>
    </source>
</evidence>
<comment type="caution">
    <text evidence="2">The sequence shown here is derived from an EMBL/GenBank/DDBJ whole genome shotgun (WGS) entry which is preliminary data.</text>
</comment>
<feature type="compositionally biased region" description="Basic and acidic residues" evidence="1">
    <location>
        <begin position="687"/>
        <end position="702"/>
    </location>
</feature>
<feature type="region of interest" description="Disordered" evidence="1">
    <location>
        <begin position="895"/>
        <end position="915"/>
    </location>
</feature>